<feature type="transmembrane region" description="Helical" evidence="7">
    <location>
        <begin position="21"/>
        <end position="42"/>
    </location>
</feature>
<gene>
    <name evidence="9" type="ORF">GCM10025875_09020</name>
</gene>
<sequence length="294" mass="30944">MSSHETGHLHEHGPGVRRRDLILLGTVVVLIMATVSVANLAVPDLANSDLAPRAVELTWFVNAYVIAFACLLLPGEMLGHRFGEERVLLAGLGLVAVGGLLALVADAMPLLVASRAVAGVGAGLALPQTLSILLIRARPAQHAGVVATWTAATSVAGVVGNGLGGAAISLLGWRAAVVATLPLALVCLLGVVLVTGVRRPPDPAVRFDARGPASSSSSRWVCSWRWCRGRTCWTARGCSRSRSWRRSARRAPCRCARGGSSSRCSRSRCWPRRPSVGAPGGSWRRSSRCSPCSR</sequence>
<evidence type="ECO:0000256" key="5">
    <source>
        <dbReference type="ARBA" id="ARBA00023136"/>
    </source>
</evidence>
<dbReference type="InterPro" id="IPR020846">
    <property type="entry name" value="MFS_dom"/>
</dbReference>
<dbReference type="Proteomes" id="UP001157161">
    <property type="component" value="Unassembled WGS sequence"/>
</dbReference>
<dbReference type="InterPro" id="IPR011701">
    <property type="entry name" value="MFS"/>
</dbReference>
<dbReference type="PANTHER" id="PTHR42718">
    <property type="entry name" value="MAJOR FACILITATOR SUPERFAMILY MULTIDRUG TRANSPORTER MFSC"/>
    <property type="match status" value="1"/>
</dbReference>
<reference evidence="9" key="2">
    <citation type="submission" date="2023-02" db="EMBL/GenBank/DDBJ databases">
        <authorList>
            <person name="Sun Q."/>
            <person name="Mori K."/>
        </authorList>
    </citation>
    <scope>NUCLEOTIDE SEQUENCE</scope>
    <source>
        <strain evidence="9">NBRC 112290</strain>
    </source>
</reference>
<keyword evidence="5 7" id="KW-0472">Membrane</keyword>
<evidence type="ECO:0000256" key="3">
    <source>
        <dbReference type="ARBA" id="ARBA00022692"/>
    </source>
</evidence>
<dbReference type="PROSITE" id="PS50850">
    <property type="entry name" value="MFS"/>
    <property type="match status" value="1"/>
</dbReference>
<evidence type="ECO:0000259" key="8">
    <source>
        <dbReference type="PROSITE" id="PS50850"/>
    </source>
</evidence>
<evidence type="ECO:0000256" key="2">
    <source>
        <dbReference type="ARBA" id="ARBA00022448"/>
    </source>
</evidence>
<dbReference type="EMBL" id="BSUM01000001">
    <property type="protein sequence ID" value="GMA30910.1"/>
    <property type="molecule type" value="Genomic_DNA"/>
</dbReference>
<keyword evidence="4 7" id="KW-1133">Transmembrane helix</keyword>
<dbReference type="SUPFAM" id="SSF103473">
    <property type="entry name" value="MFS general substrate transporter"/>
    <property type="match status" value="1"/>
</dbReference>
<evidence type="ECO:0000313" key="9">
    <source>
        <dbReference type="EMBL" id="GMA30910.1"/>
    </source>
</evidence>
<keyword evidence="10" id="KW-1185">Reference proteome</keyword>
<organism evidence="9 10">
    <name type="scientific">Litorihabitans aurantiacus</name>
    <dbReference type="NCBI Taxonomy" id="1930061"/>
    <lineage>
        <taxon>Bacteria</taxon>
        <taxon>Bacillati</taxon>
        <taxon>Actinomycetota</taxon>
        <taxon>Actinomycetes</taxon>
        <taxon>Micrococcales</taxon>
        <taxon>Beutenbergiaceae</taxon>
        <taxon>Litorihabitans</taxon>
    </lineage>
</organism>
<keyword evidence="2" id="KW-0813">Transport</keyword>
<proteinExistence type="predicted"/>
<dbReference type="InterPro" id="IPR036259">
    <property type="entry name" value="MFS_trans_sf"/>
</dbReference>
<name>A0AA37ULZ2_9MICO</name>
<feature type="transmembrane region" description="Helical" evidence="7">
    <location>
        <begin position="57"/>
        <end position="75"/>
    </location>
</feature>
<feature type="region of interest" description="Disordered" evidence="6">
    <location>
        <begin position="275"/>
        <end position="294"/>
    </location>
</feature>
<reference evidence="9" key="1">
    <citation type="journal article" date="2014" name="Int. J. Syst. Evol. Microbiol.">
        <title>Complete genome sequence of Corynebacterium casei LMG S-19264T (=DSM 44701T), isolated from a smear-ripened cheese.</title>
        <authorList>
            <consortium name="US DOE Joint Genome Institute (JGI-PGF)"/>
            <person name="Walter F."/>
            <person name="Albersmeier A."/>
            <person name="Kalinowski J."/>
            <person name="Ruckert C."/>
        </authorList>
    </citation>
    <scope>NUCLEOTIDE SEQUENCE</scope>
    <source>
        <strain evidence="9">NBRC 112290</strain>
    </source>
</reference>
<feature type="domain" description="Major facilitator superfamily (MFS) profile" evidence="8">
    <location>
        <begin position="20"/>
        <end position="294"/>
    </location>
</feature>
<evidence type="ECO:0000256" key="4">
    <source>
        <dbReference type="ARBA" id="ARBA00022989"/>
    </source>
</evidence>
<evidence type="ECO:0000313" key="10">
    <source>
        <dbReference type="Proteomes" id="UP001157161"/>
    </source>
</evidence>
<protein>
    <recommendedName>
        <fullName evidence="8">Major facilitator superfamily (MFS) profile domain-containing protein</fullName>
    </recommendedName>
</protein>
<dbReference type="GO" id="GO:0005886">
    <property type="term" value="C:plasma membrane"/>
    <property type="evidence" value="ECO:0007669"/>
    <property type="project" value="UniProtKB-SubCell"/>
</dbReference>
<evidence type="ECO:0000256" key="1">
    <source>
        <dbReference type="ARBA" id="ARBA00004651"/>
    </source>
</evidence>
<feature type="transmembrane region" description="Helical" evidence="7">
    <location>
        <begin position="147"/>
        <end position="170"/>
    </location>
</feature>
<feature type="transmembrane region" description="Helical" evidence="7">
    <location>
        <begin position="117"/>
        <end position="135"/>
    </location>
</feature>
<keyword evidence="3 7" id="KW-0812">Transmembrane</keyword>
<feature type="transmembrane region" description="Helical" evidence="7">
    <location>
        <begin position="176"/>
        <end position="197"/>
    </location>
</feature>
<comment type="subcellular location">
    <subcellularLocation>
        <location evidence="1">Cell membrane</location>
        <topology evidence="1">Multi-pass membrane protein</topology>
    </subcellularLocation>
</comment>
<evidence type="ECO:0000256" key="7">
    <source>
        <dbReference type="SAM" id="Phobius"/>
    </source>
</evidence>
<comment type="caution">
    <text evidence="9">The sequence shown here is derived from an EMBL/GenBank/DDBJ whole genome shotgun (WGS) entry which is preliminary data.</text>
</comment>
<feature type="transmembrane region" description="Helical" evidence="7">
    <location>
        <begin position="87"/>
        <end position="105"/>
    </location>
</feature>
<dbReference type="Gene3D" id="1.20.1250.20">
    <property type="entry name" value="MFS general substrate transporter like domains"/>
    <property type="match status" value="1"/>
</dbReference>
<dbReference type="AlphaFoldDB" id="A0AA37ULZ2"/>
<dbReference type="PANTHER" id="PTHR42718:SF9">
    <property type="entry name" value="MAJOR FACILITATOR SUPERFAMILY MULTIDRUG TRANSPORTER MFSC"/>
    <property type="match status" value="1"/>
</dbReference>
<dbReference type="GO" id="GO:0022857">
    <property type="term" value="F:transmembrane transporter activity"/>
    <property type="evidence" value="ECO:0007669"/>
    <property type="project" value="InterPro"/>
</dbReference>
<dbReference type="Pfam" id="PF07690">
    <property type="entry name" value="MFS_1"/>
    <property type="match status" value="1"/>
</dbReference>
<accession>A0AA37ULZ2</accession>
<dbReference type="RefSeq" id="WP_284249674.1">
    <property type="nucleotide sequence ID" value="NZ_BSUM01000001.1"/>
</dbReference>
<evidence type="ECO:0000256" key="6">
    <source>
        <dbReference type="SAM" id="MobiDB-lite"/>
    </source>
</evidence>